<dbReference type="Proteomes" id="UP001281003">
    <property type="component" value="Unassembled WGS sequence"/>
</dbReference>
<evidence type="ECO:0000313" key="2">
    <source>
        <dbReference type="EMBL" id="KAK3401994.1"/>
    </source>
</evidence>
<reference evidence="2" key="1">
    <citation type="journal article" date="2023" name="Mol. Phylogenet. Evol.">
        <title>Genome-scale phylogeny and comparative genomics of the fungal order Sordariales.</title>
        <authorList>
            <person name="Hensen N."/>
            <person name="Bonometti L."/>
            <person name="Westerberg I."/>
            <person name="Brannstrom I.O."/>
            <person name="Guillou S."/>
            <person name="Cros-Aarteil S."/>
            <person name="Calhoun S."/>
            <person name="Haridas S."/>
            <person name="Kuo A."/>
            <person name="Mondo S."/>
            <person name="Pangilinan J."/>
            <person name="Riley R."/>
            <person name="LaButti K."/>
            <person name="Andreopoulos B."/>
            <person name="Lipzen A."/>
            <person name="Chen C."/>
            <person name="Yan M."/>
            <person name="Daum C."/>
            <person name="Ng V."/>
            <person name="Clum A."/>
            <person name="Steindorff A."/>
            <person name="Ohm R.A."/>
            <person name="Martin F."/>
            <person name="Silar P."/>
            <person name="Natvig D.O."/>
            <person name="Lalanne C."/>
            <person name="Gautier V."/>
            <person name="Ament-Velasquez S.L."/>
            <person name="Kruys A."/>
            <person name="Hutchinson M.I."/>
            <person name="Powell A.J."/>
            <person name="Barry K."/>
            <person name="Miller A.N."/>
            <person name="Grigoriev I.V."/>
            <person name="Debuchy R."/>
            <person name="Gladieux P."/>
            <person name="Hiltunen Thoren M."/>
            <person name="Johannesson H."/>
        </authorList>
    </citation>
    <scope>NUCLEOTIDE SEQUENCE</scope>
    <source>
        <strain evidence="2">FGSC 1904</strain>
    </source>
</reference>
<proteinExistence type="predicted"/>
<gene>
    <name evidence="2" type="ORF">B0T20DRAFT_493044</name>
</gene>
<feature type="compositionally biased region" description="Low complexity" evidence="1">
    <location>
        <begin position="18"/>
        <end position="31"/>
    </location>
</feature>
<dbReference type="AlphaFoldDB" id="A0AAE0UFZ0"/>
<evidence type="ECO:0000256" key="1">
    <source>
        <dbReference type="SAM" id="MobiDB-lite"/>
    </source>
</evidence>
<comment type="caution">
    <text evidence="2">The sequence shown here is derived from an EMBL/GenBank/DDBJ whole genome shotgun (WGS) entry which is preliminary data.</text>
</comment>
<organism evidence="2 3">
    <name type="scientific">Sordaria brevicollis</name>
    <dbReference type="NCBI Taxonomy" id="83679"/>
    <lineage>
        <taxon>Eukaryota</taxon>
        <taxon>Fungi</taxon>
        <taxon>Dikarya</taxon>
        <taxon>Ascomycota</taxon>
        <taxon>Pezizomycotina</taxon>
        <taxon>Sordariomycetes</taxon>
        <taxon>Sordariomycetidae</taxon>
        <taxon>Sordariales</taxon>
        <taxon>Sordariaceae</taxon>
        <taxon>Sordaria</taxon>
    </lineage>
</organism>
<feature type="compositionally biased region" description="Basic and acidic residues" evidence="1">
    <location>
        <begin position="86"/>
        <end position="126"/>
    </location>
</feature>
<sequence>MNMNEEQWPALPTQLNNPLPSSTSVPVVPSVWNKGLTKPAKVDSPAPAAGKNEAPESRANAKVDEAKVEAKEVVKNTNTDTNTALETDKEHSDTPQPKPKDGKTVSKKERKSTKPEAVAKEKDAFHKPRGKKNRKFVPLAVDEEVAEVAEDKESTNKTVPRKNNAKFELRDAKVPKTRPPRSEGDGYYSGYYVCGSKSGERERVWVWVEA</sequence>
<feature type="region of interest" description="Disordered" evidence="1">
    <location>
        <begin position="147"/>
        <end position="189"/>
    </location>
</feature>
<protein>
    <submittedName>
        <fullName evidence="2">Uncharacterized protein</fullName>
    </submittedName>
</protein>
<feature type="region of interest" description="Disordered" evidence="1">
    <location>
        <begin position="1"/>
        <end position="133"/>
    </location>
</feature>
<reference evidence="2" key="2">
    <citation type="submission" date="2023-07" db="EMBL/GenBank/DDBJ databases">
        <authorList>
            <consortium name="Lawrence Berkeley National Laboratory"/>
            <person name="Haridas S."/>
            <person name="Hensen N."/>
            <person name="Bonometti L."/>
            <person name="Westerberg I."/>
            <person name="Brannstrom I.O."/>
            <person name="Guillou S."/>
            <person name="Cros-Aarteil S."/>
            <person name="Calhoun S."/>
            <person name="Kuo A."/>
            <person name="Mondo S."/>
            <person name="Pangilinan J."/>
            <person name="Riley R."/>
            <person name="LaButti K."/>
            <person name="Andreopoulos B."/>
            <person name="Lipzen A."/>
            <person name="Chen C."/>
            <person name="Yanf M."/>
            <person name="Daum C."/>
            <person name="Ng V."/>
            <person name="Clum A."/>
            <person name="Steindorff A."/>
            <person name="Ohm R."/>
            <person name="Martin F."/>
            <person name="Silar P."/>
            <person name="Natvig D."/>
            <person name="Lalanne C."/>
            <person name="Gautier V."/>
            <person name="Ament-velasquez S.L."/>
            <person name="Kruys A."/>
            <person name="Hutchinson M.I."/>
            <person name="Powell A.J."/>
            <person name="Barry K."/>
            <person name="Miller A.N."/>
            <person name="Grigoriev I.V."/>
            <person name="Debuchy R."/>
            <person name="Gladieux P."/>
            <person name="Thoren M.H."/>
            <person name="Johannesson H."/>
        </authorList>
    </citation>
    <scope>NUCLEOTIDE SEQUENCE</scope>
    <source>
        <strain evidence="2">FGSC 1904</strain>
    </source>
</reference>
<name>A0AAE0UFZ0_SORBR</name>
<feature type="compositionally biased region" description="Basic and acidic residues" evidence="1">
    <location>
        <begin position="165"/>
        <end position="184"/>
    </location>
</feature>
<keyword evidence="3" id="KW-1185">Reference proteome</keyword>
<evidence type="ECO:0000313" key="3">
    <source>
        <dbReference type="Proteomes" id="UP001281003"/>
    </source>
</evidence>
<accession>A0AAE0UFZ0</accession>
<dbReference type="EMBL" id="JAUTDP010000002">
    <property type="protein sequence ID" value="KAK3401994.1"/>
    <property type="molecule type" value="Genomic_DNA"/>
</dbReference>
<feature type="compositionally biased region" description="Basic and acidic residues" evidence="1">
    <location>
        <begin position="53"/>
        <end position="74"/>
    </location>
</feature>